<dbReference type="STRING" id="70667.A0A183TKI3"/>
<dbReference type="OrthoDB" id="194358at2759"/>
<evidence type="ECO:0000313" key="2">
    <source>
        <dbReference type="Proteomes" id="UP000275846"/>
    </source>
</evidence>
<reference evidence="3" key="1">
    <citation type="submission" date="2016-06" db="UniProtKB">
        <authorList>
            <consortium name="WormBaseParasite"/>
        </authorList>
    </citation>
    <scope>IDENTIFICATION</scope>
</reference>
<evidence type="ECO:0000313" key="3">
    <source>
        <dbReference type="WBParaSite" id="SSLN_0001763001-mRNA-1"/>
    </source>
</evidence>
<proteinExistence type="predicted"/>
<dbReference type="Proteomes" id="UP000275846">
    <property type="component" value="Unassembled WGS sequence"/>
</dbReference>
<keyword evidence="2" id="KW-1185">Reference proteome</keyword>
<dbReference type="AlphaFoldDB" id="A0A183TKI3"/>
<name>A0A183TKI3_SCHSO</name>
<dbReference type="EMBL" id="UYSU01041787">
    <property type="protein sequence ID" value="VDM03367.1"/>
    <property type="molecule type" value="Genomic_DNA"/>
</dbReference>
<gene>
    <name evidence="1" type="ORF">SSLN_LOCUS16981</name>
</gene>
<evidence type="ECO:0000313" key="1">
    <source>
        <dbReference type="EMBL" id="VDM03367.1"/>
    </source>
</evidence>
<dbReference type="WBParaSite" id="SSLN_0001763001-mRNA-1">
    <property type="protein sequence ID" value="SSLN_0001763001-mRNA-1"/>
    <property type="gene ID" value="SSLN_0001763001"/>
</dbReference>
<reference evidence="1 2" key="2">
    <citation type="submission" date="2018-11" db="EMBL/GenBank/DDBJ databases">
        <authorList>
            <consortium name="Pathogen Informatics"/>
        </authorList>
    </citation>
    <scope>NUCLEOTIDE SEQUENCE [LARGE SCALE GENOMIC DNA]</scope>
    <source>
        <strain evidence="1 2">NST_G2</strain>
    </source>
</reference>
<accession>A0A183TKI3</accession>
<protein>
    <submittedName>
        <fullName evidence="3">NPH3 domain-containing protein</fullName>
    </submittedName>
</protein>
<sequence>MQTLFCLALLHPQSGRNALHELCRSKSKKSDDLVSCLHQLITRMRQIELESQQEQAQASPTCEMTKPPAPMLANGHAANGHAGSYRPLILSDWIPMRVGETALELRSSQSDTWDSEVGTVLVYFCMQMGSTYFGVFWYRKYGPGRVWHT</sequence>
<organism evidence="3">
    <name type="scientific">Schistocephalus solidus</name>
    <name type="common">Tapeworm</name>
    <dbReference type="NCBI Taxonomy" id="70667"/>
    <lineage>
        <taxon>Eukaryota</taxon>
        <taxon>Metazoa</taxon>
        <taxon>Spiralia</taxon>
        <taxon>Lophotrochozoa</taxon>
        <taxon>Platyhelminthes</taxon>
        <taxon>Cestoda</taxon>
        <taxon>Eucestoda</taxon>
        <taxon>Diphyllobothriidea</taxon>
        <taxon>Diphyllobothriidae</taxon>
        <taxon>Schistocephalus</taxon>
    </lineage>
</organism>